<dbReference type="Proteomes" id="UP000037696">
    <property type="component" value="Unassembled WGS sequence"/>
</dbReference>
<accession>A0A0M9WFX8</accession>
<organism evidence="1 2">
    <name type="scientific">Penicillium nordicum</name>
    <dbReference type="NCBI Taxonomy" id="229535"/>
    <lineage>
        <taxon>Eukaryota</taxon>
        <taxon>Fungi</taxon>
        <taxon>Dikarya</taxon>
        <taxon>Ascomycota</taxon>
        <taxon>Pezizomycotina</taxon>
        <taxon>Eurotiomycetes</taxon>
        <taxon>Eurotiomycetidae</taxon>
        <taxon>Eurotiales</taxon>
        <taxon>Aspergillaceae</taxon>
        <taxon>Penicillium</taxon>
    </lineage>
</organism>
<name>A0A0M9WFX8_9EURO</name>
<keyword evidence="2" id="KW-1185">Reference proteome</keyword>
<dbReference type="EMBL" id="LHQQ01000083">
    <property type="protein sequence ID" value="KOS43362.1"/>
    <property type="molecule type" value="Genomic_DNA"/>
</dbReference>
<evidence type="ECO:0000313" key="2">
    <source>
        <dbReference type="Proteomes" id="UP000037696"/>
    </source>
</evidence>
<gene>
    <name evidence="1" type="ORF">ACN38_g5748</name>
</gene>
<reference evidence="1 2" key="1">
    <citation type="submission" date="2015-08" db="EMBL/GenBank/DDBJ databases">
        <title>Genome sequencing of Penicillium nordicum.</title>
        <authorList>
            <person name="Nguyen H.D."/>
            <person name="Seifert K.A."/>
        </authorList>
    </citation>
    <scope>NUCLEOTIDE SEQUENCE [LARGE SCALE GENOMIC DNA]</scope>
    <source>
        <strain evidence="1 2">DAOMC 185683</strain>
    </source>
</reference>
<protein>
    <submittedName>
        <fullName evidence="1">Uncharacterized protein</fullName>
    </submittedName>
</protein>
<evidence type="ECO:0000313" key="1">
    <source>
        <dbReference type="EMBL" id="KOS43362.1"/>
    </source>
</evidence>
<dbReference type="AlphaFoldDB" id="A0A0M9WFX8"/>
<sequence length="86" mass="10132">MRGDTRKVTRQRRFKCWANNVYLISIINARTSTCLHAMELVKMRGDSLTILPSTTLLFFFYNMHITRPQTDIPFELFPTGSTRQIY</sequence>
<comment type="caution">
    <text evidence="1">The sequence shown here is derived from an EMBL/GenBank/DDBJ whole genome shotgun (WGS) entry which is preliminary data.</text>
</comment>
<proteinExistence type="predicted"/>